<dbReference type="Proteomes" id="UP001224775">
    <property type="component" value="Unassembled WGS sequence"/>
</dbReference>
<dbReference type="Gene3D" id="1.25.40.20">
    <property type="entry name" value="Ankyrin repeat-containing domain"/>
    <property type="match status" value="1"/>
</dbReference>
<evidence type="ECO:0000256" key="2">
    <source>
        <dbReference type="ARBA" id="ARBA00023043"/>
    </source>
</evidence>
<keyword evidence="1" id="KW-0677">Repeat</keyword>
<proteinExistence type="predicted"/>
<dbReference type="GO" id="GO:0005737">
    <property type="term" value="C:cytoplasm"/>
    <property type="evidence" value="ECO:0007669"/>
    <property type="project" value="TreeGrafter"/>
</dbReference>
<feature type="compositionally biased region" description="Polar residues" evidence="3">
    <location>
        <begin position="195"/>
        <end position="205"/>
    </location>
</feature>
<dbReference type="Pfam" id="PF13857">
    <property type="entry name" value="Ank_5"/>
    <property type="match status" value="1"/>
</dbReference>
<dbReference type="InterPro" id="IPR002110">
    <property type="entry name" value="Ankyrin_rpt"/>
</dbReference>
<dbReference type="GO" id="GO:0051015">
    <property type="term" value="F:actin filament binding"/>
    <property type="evidence" value="ECO:0007669"/>
    <property type="project" value="TreeGrafter"/>
</dbReference>
<feature type="region of interest" description="Disordered" evidence="3">
    <location>
        <begin position="195"/>
        <end position="232"/>
    </location>
</feature>
<dbReference type="PANTHER" id="PTHR24153">
    <property type="entry name" value="ESPIN"/>
    <property type="match status" value="1"/>
</dbReference>
<comment type="caution">
    <text evidence="4">The sequence shown here is derived from an EMBL/GenBank/DDBJ whole genome shotgun (WGS) entry which is preliminary data.</text>
</comment>
<evidence type="ECO:0000256" key="3">
    <source>
        <dbReference type="SAM" id="MobiDB-lite"/>
    </source>
</evidence>
<organism evidence="4 5">
    <name type="scientific">Skeletonema marinoi</name>
    <dbReference type="NCBI Taxonomy" id="267567"/>
    <lineage>
        <taxon>Eukaryota</taxon>
        <taxon>Sar</taxon>
        <taxon>Stramenopiles</taxon>
        <taxon>Ochrophyta</taxon>
        <taxon>Bacillariophyta</taxon>
        <taxon>Coscinodiscophyceae</taxon>
        <taxon>Thalassiosirophycidae</taxon>
        <taxon>Thalassiosirales</taxon>
        <taxon>Skeletonemataceae</taxon>
        <taxon>Skeletonema</taxon>
        <taxon>Skeletonema marinoi-dohrnii complex</taxon>
    </lineage>
</organism>
<dbReference type="InterPro" id="IPR052420">
    <property type="entry name" value="Espin/Espin-like"/>
</dbReference>
<dbReference type="InterPro" id="IPR036770">
    <property type="entry name" value="Ankyrin_rpt-contain_sf"/>
</dbReference>
<gene>
    <name evidence="4" type="ORF">QTG54_015444</name>
</gene>
<dbReference type="SUPFAM" id="SSF48403">
    <property type="entry name" value="Ankyrin repeat"/>
    <property type="match status" value="1"/>
</dbReference>
<keyword evidence="2" id="KW-0040">ANK repeat</keyword>
<dbReference type="PANTHER" id="PTHR24153:SF8">
    <property type="entry name" value="FORKED, ISOFORM F"/>
    <property type="match status" value="1"/>
</dbReference>
<name>A0AAD9D4W9_9STRA</name>
<evidence type="ECO:0000313" key="4">
    <source>
        <dbReference type="EMBL" id="KAK1733917.1"/>
    </source>
</evidence>
<reference evidence="4" key="1">
    <citation type="submission" date="2023-06" db="EMBL/GenBank/DDBJ databases">
        <title>Survivors Of The Sea: Transcriptome response of Skeletonema marinoi to long-term dormancy.</title>
        <authorList>
            <person name="Pinder M.I.M."/>
            <person name="Kourtchenko O."/>
            <person name="Robertson E.K."/>
            <person name="Larsson T."/>
            <person name="Maumus F."/>
            <person name="Osuna-Cruz C.M."/>
            <person name="Vancaester E."/>
            <person name="Stenow R."/>
            <person name="Vandepoele K."/>
            <person name="Ploug H."/>
            <person name="Bruchert V."/>
            <person name="Godhe A."/>
            <person name="Topel M."/>
        </authorList>
    </citation>
    <scope>NUCLEOTIDE SEQUENCE</scope>
    <source>
        <strain evidence="4">R05AC</strain>
    </source>
</reference>
<dbReference type="AlphaFoldDB" id="A0AAD9D4W9"/>
<dbReference type="GO" id="GO:0051017">
    <property type="term" value="P:actin filament bundle assembly"/>
    <property type="evidence" value="ECO:0007669"/>
    <property type="project" value="TreeGrafter"/>
</dbReference>
<keyword evidence="5" id="KW-1185">Reference proteome</keyword>
<dbReference type="EMBL" id="JATAAI010000043">
    <property type="protein sequence ID" value="KAK1733917.1"/>
    <property type="molecule type" value="Genomic_DNA"/>
</dbReference>
<evidence type="ECO:0000313" key="5">
    <source>
        <dbReference type="Proteomes" id="UP001224775"/>
    </source>
</evidence>
<protein>
    <submittedName>
        <fullName evidence="4">Uncharacterized protein</fullName>
    </submittedName>
</protein>
<feature type="compositionally biased region" description="Basic and acidic residues" evidence="3">
    <location>
        <begin position="222"/>
        <end position="232"/>
    </location>
</feature>
<evidence type="ECO:0000256" key="1">
    <source>
        <dbReference type="ARBA" id="ARBA00022737"/>
    </source>
</evidence>
<sequence>MTTSNSKLLNSVYLLGLILDNDWKMIRTLIAVSSPDYFRGMTVSMHKLNGMTFLHVIVRDNPPLDIVGNIIKLCPEMAAARDGLGRTPLHIAAGSKVSPLLLKLIARAYPAACDAQDEDGRTPLHFVCDTSFVLFSDNDPSQKASQHGAVVALLSESSYASTIEDADEMSPLEYAIMCRASLKTVQLLQASATKSLQSRARSASPNPGPGTNKRRRVSSTYEDIHINDNDAA</sequence>
<accession>A0AAD9D4W9</accession>